<dbReference type="Proteomes" id="UP000217792">
    <property type="component" value="Chromosome"/>
</dbReference>
<keyword evidence="1" id="KW-0812">Transmembrane</keyword>
<dbReference type="EMBL" id="AP014880">
    <property type="protein sequence ID" value="BAW16227.1"/>
    <property type="molecule type" value="Genomic_DNA"/>
</dbReference>
<proteinExistence type="predicted"/>
<evidence type="ECO:0000313" key="3">
    <source>
        <dbReference type="EMBL" id="RSJ23095.1"/>
    </source>
</evidence>
<organism evidence="3 5">
    <name type="scientific">Streptococcus intermedius</name>
    <dbReference type="NCBI Taxonomy" id="1338"/>
    <lineage>
        <taxon>Bacteria</taxon>
        <taxon>Bacillati</taxon>
        <taxon>Bacillota</taxon>
        <taxon>Bacilli</taxon>
        <taxon>Lactobacillales</taxon>
        <taxon>Streptococcaceae</taxon>
        <taxon>Streptococcus</taxon>
        <taxon>Streptococcus anginosus group</taxon>
    </lineage>
</organism>
<dbReference type="RefSeq" id="WP_003074715.1">
    <property type="nucleotide sequence ID" value="NZ_AP014880.1"/>
</dbReference>
<gene>
    <name evidence="3" type="ORF">D8827_05440</name>
    <name evidence="2" type="ORF">SITYG_02410</name>
</gene>
<dbReference type="EMBL" id="RJOO01000003">
    <property type="protein sequence ID" value="RSJ23095.1"/>
    <property type="molecule type" value="Genomic_DNA"/>
</dbReference>
<protein>
    <submittedName>
        <fullName evidence="3">Uncharacterized protein</fullName>
    </submittedName>
</protein>
<feature type="transmembrane region" description="Helical" evidence="1">
    <location>
        <begin position="21"/>
        <end position="41"/>
    </location>
</feature>
<reference evidence="3 5" key="2">
    <citation type="submission" date="2018-11" db="EMBL/GenBank/DDBJ databases">
        <title>Species Designations Belie Phenotypic and Genotypic Heterogeneity in Oral Streptococci.</title>
        <authorList>
            <person name="Velsko I."/>
        </authorList>
    </citation>
    <scope>NUCLEOTIDE SEQUENCE [LARGE SCALE GENOMIC DNA]</scope>
    <source>
        <strain evidence="3 5">KLC02</strain>
    </source>
</reference>
<evidence type="ECO:0000313" key="4">
    <source>
        <dbReference type="Proteomes" id="UP000217792"/>
    </source>
</evidence>
<keyword evidence="1" id="KW-0472">Membrane</keyword>
<evidence type="ECO:0000256" key="1">
    <source>
        <dbReference type="SAM" id="Phobius"/>
    </source>
</evidence>
<evidence type="ECO:0000313" key="2">
    <source>
        <dbReference type="EMBL" id="BAW16227.1"/>
    </source>
</evidence>
<name>A0AAE8G047_STRIT</name>
<dbReference type="GeneID" id="77168464"/>
<keyword evidence="1" id="KW-1133">Transmembrane helix</keyword>
<reference evidence="2 4" key="1">
    <citation type="journal article" date="2017" name="Infect. Immun.">
        <title>Characterization of the Pathogenicity of Streptococcus intermedius TYG1620 Isolated from a Human Brain Abscess Based on the Complete Genome Sequence with Transcriptome Analysis and Transposon Mutagenesis in a Murine Subcutaneous Abscess Model.</title>
        <authorList>
            <person name="Hasegawa N."/>
            <person name="Sekizuka T."/>
            <person name="Sugi Y."/>
            <person name="Kawakami N."/>
            <person name="Ogasawara Y."/>
            <person name="Kato K."/>
            <person name="Yamashita A."/>
            <person name="Takeuchi F."/>
            <person name="Kuroda M."/>
        </authorList>
    </citation>
    <scope>NUCLEOTIDE SEQUENCE [LARGE SCALE GENOMIC DNA]</scope>
    <source>
        <strain evidence="2 4">TYG1620</strain>
    </source>
</reference>
<dbReference type="AlphaFoldDB" id="A0AAE8G047"/>
<dbReference type="Proteomes" id="UP000267137">
    <property type="component" value="Unassembled WGS sequence"/>
</dbReference>
<sequence>MEKEQDKKINHGSMRGQKRRIHLAFWILLVLGIMRILYILFS</sequence>
<accession>A0AAE8G047</accession>
<evidence type="ECO:0000313" key="5">
    <source>
        <dbReference type="Proteomes" id="UP000267137"/>
    </source>
</evidence>